<name>A0A364N4L4_STELY</name>
<dbReference type="SMART" id="SM00256">
    <property type="entry name" value="FBOX"/>
    <property type="match status" value="1"/>
</dbReference>
<dbReference type="PROSITE" id="PS50181">
    <property type="entry name" value="FBOX"/>
    <property type="match status" value="1"/>
</dbReference>
<sequence length="338" mass="37551">MAARTEPTDSEYHICLSGVDGKQARSPRNFAKADLTMSGLAETLASIELISRANGTNGDALDPFDGLRDALFSFLSVYEHTNDVILEPNVVLPSLPTELIAEIGSFLPSSDLQNLRLCSKRFRFAVKIIFGKDLVDNTTIFPTFSSVAAFLALLLVEPTFPAKVCSLTLVGEAPRMHEYGYEWAWEQMQDEEGVVISTANDWYVKDYINHKHAEWCHANEAFCYGGGYRTMLTLLLSRLPNLSTITTRPLNPGEHIPDMPFLPALHTLSFYHPHLPTSSIFYGDWQYDTLHKRVTVFKDEFGDDVTEAGAGPQASFMDDVRAALEAVRATGVVVEMFG</sequence>
<dbReference type="EMBL" id="QGDH01000054">
    <property type="protein sequence ID" value="RAR11813.1"/>
    <property type="molecule type" value="Genomic_DNA"/>
</dbReference>
<dbReference type="InterPro" id="IPR001810">
    <property type="entry name" value="F-box_dom"/>
</dbReference>
<reference evidence="3" key="1">
    <citation type="submission" date="2018-05" db="EMBL/GenBank/DDBJ databases">
        <title>Draft genome sequence of Stemphylium lycopersici strain CIDEFI 213.</title>
        <authorList>
            <person name="Medina R."/>
            <person name="Franco M.E.E."/>
            <person name="Lucentini C.G."/>
            <person name="Saparrat M.C.N."/>
            <person name="Balatti P.A."/>
        </authorList>
    </citation>
    <scope>NUCLEOTIDE SEQUENCE [LARGE SCALE GENOMIC DNA]</scope>
    <source>
        <strain evidence="3">CIDEFI 213</strain>
    </source>
</reference>
<dbReference type="Pfam" id="PF00646">
    <property type="entry name" value="F-box"/>
    <property type="match status" value="1"/>
</dbReference>
<evidence type="ECO:0000313" key="2">
    <source>
        <dbReference type="EMBL" id="RAR11813.1"/>
    </source>
</evidence>
<dbReference type="Proteomes" id="UP000249619">
    <property type="component" value="Unassembled WGS sequence"/>
</dbReference>
<dbReference type="InterPro" id="IPR036047">
    <property type="entry name" value="F-box-like_dom_sf"/>
</dbReference>
<keyword evidence="3" id="KW-1185">Reference proteome</keyword>
<dbReference type="AlphaFoldDB" id="A0A364N4L4"/>
<protein>
    <recommendedName>
        <fullName evidence="1">F-box domain-containing protein</fullName>
    </recommendedName>
</protein>
<comment type="caution">
    <text evidence="2">The sequence shown here is derived from an EMBL/GenBank/DDBJ whole genome shotgun (WGS) entry which is preliminary data.</text>
</comment>
<dbReference type="SUPFAM" id="SSF81383">
    <property type="entry name" value="F-box domain"/>
    <property type="match status" value="1"/>
</dbReference>
<organism evidence="2 3">
    <name type="scientific">Stemphylium lycopersici</name>
    <name type="common">Tomato gray leaf spot disease fungus</name>
    <name type="synonym">Thyrospora lycopersici</name>
    <dbReference type="NCBI Taxonomy" id="183478"/>
    <lineage>
        <taxon>Eukaryota</taxon>
        <taxon>Fungi</taxon>
        <taxon>Dikarya</taxon>
        <taxon>Ascomycota</taxon>
        <taxon>Pezizomycotina</taxon>
        <taxon>Dothideomycetes</taxon>
        <taxon>Pleosporomycetidae</taxon>
        <taxon>Pleosporales</taxon>
        <taxon>Pleosporineae</taxon>
        <taxon>Pleosporaceae</taxon>
        <taxon>Stemphylium</taxon>
    </lineage>
</organism>
<accession>A0A364N4L4</accession>
<evidence type="ECO:0000313" key="3">
    <source>
        <dbReference type="Proteomes" id="UP000249619"/>
    </source>
</evidence>
<feature type="domain" description="F-box" evidence="1">
    <location>
        <begin position="89"/>
        <end position="144"/>
    </location>
</feature>
<gene>
    <name evidence="2" type="ORF">DDE83_004410</name>
</gene>
<proteinExistence type="predicted"/>
<evidence type="ECO:0000259" key="1">
    <source>
        <dbReference type="PROSITE" id="PS50181"/>
    </source>
</evidence>